<keyword evidence="5" id="KW-0378">Hydrolase</keyword>
<feature type="transmembrane region" description="Helical" evidence="9">
    <location>
        <begin position="20"/>
        <end position="42"/>
    </location>
</feature>
<feature type="transmembrane region" description="Helical" evidence="9">
    <location>
        <begin position="80"/>
        <end position="103"/>
    </location>
</feature>
<feature type="region of interest" description="Disordered" evidence="8">
    <location>
        <begin position="181"/>
        <end position="220"/>
    </location>
</feature>
<comment type="subcellular location">
    <subcellularLocation>
        <location evidence="1">Cell membrane</location>
        <topology evidence="1">Multi-pass membrane protein</topology>
    </subcellularLocation>
</comment>
<evidence type="ECO:0000256" key="3">
    <source>
        <dbReference type="ARBA" id="ARBA00022670"/>
    </source>
</evidence>
<dbReference type="AlphaFoldDB" id="A0A7W5CFL8"/>
<evidence type="ECO:0000256" key="9">
    <source>
        <dbReference type="SAM" id="Phobius"/>
    </source>
</evidence>
<dbReference type="GO" id="GO:0005886">
    <property type="term" value="C:plasma membrane"/>
    <property type="evidence" value="ECO:0007669"/>
    <property type="project" value="UniProtKB-SubCell"/>
</dbReference>
<sequence>MTTLRARGGRANARDRRVRIARGATAGALAIAAAALIATEATTRAAEAILAREFIGLVAPGRAVAAGPIVWFGIDTPEVTGLVITTMCSTTVLAVPLLLLAVAIMGITRAPSNRVGLGLLLGLGIAVFCNMVRFASAAWAYGAYGREGFDVVHRYVGSLFVIVGFVLAIVLLLRISLRESGPRRGPARSRAPRSSAPAPAASHPAASGGIASPSNESSRP</sequence>
<gene>
    <name evidence="10" type="ORF">FHS07_000467</name>
</gene>
<evidence type="ECO:0000256" key="4">
    <source>
        <dbReference type="ARBA" id="ARBA00022692"/>
    </source>
</evidence>
<organism evidence="10 11">
    <name type="scientific">Microbacterium proteolyticum</name>
    <dbReference type="NCBI Taxonomy" id="1572644"/>
    <lineage>
        <taxon>Bacteria</taxon>
        <taxon>Bacillati</taxon>
        <taxon>Actinomycetota</taxon>
        <taxon>Actinomycetes</taxon>
        <taxon>Micrococcales</taxon>
        <taxon>Microbacteriaceae</taxon>
        <taxon>Microbacterium</taxon>
    </lineage>
</organism>
<feature type="transmembrane region" description="Helical" evidence="9">
    <location>
        <begin position="155"/>
        <end position="175"/>
    </location>
</feature>
<dbReference type="Proteomes" id="UP000543579">
    <property type="component" value="Unassembled WGS sequence"/>
</dbReference>
<keyword evidence="2" id="KW-1003">Cell membrane</keyword>
<proteinExistence type="predicted"/>
<protein>
    <submittedName>
        <fullName evidence="10">Exosortase/archaeosortase family protein</fullName>
    </submittedName>
</protein>
<dbReference type="EMBL" id="JACHXY010000001">
    <property type="protein sequence ID" value="MBB3156783.1"/>
    <property type="molecule type" value="Genomic_DNA"/>
</dbReference>
<feature type="compositionally biased region" description="Low complexity" evidence="8">
    <location>
        <begin position="192"/>
        <end position="214"/>
    </location>
</feature>
<evidence type="ECO:0000256" key="8">
    <source>
        <dbReference type="SAM" id="MobiDB-lite"/>
    </source>
</evidence>
<keyword evidence="3" id="KW-0645">Protease</keyword>
<evidence type="ECO:0000256" key="5">
    <source>
        <dbReference type="ARBA" id="ARBA00022801"/>
    </source>
</evidence>
<dbReference type="InterPro" id="IPR026392">
    <property type="entry name" value="Exo/Archaeosortase_dom"/>
</dbReference>
<dbReference type="InterPro" id="IPR019127">
    <property type="entry name" value="Exosortase"/>
</dbReference>
<evidence type="ECO:0000313" key="10">
    <source>
        <dbReference type="EMBL" id="MBB3156783.1"/>
    </source>
</evidence>
<keyword evidence="6 9" id="KW-1133">Transmembrane helix</keyword>
<dbReference type="Pfam" id="PF09721">
    <property type="entry name" value="Exosortase_EpsH"/>
    <property type="match status" value="1"/>
</dbReference>
<dbReference type="NCBIfam" id="NF033767">
    <property type="entry name" value="exosort_XrtS"/>
    <property type="match status" value="1"/>
</dbReference>
<evidence type="ECO:0000256" key="6">
    <source>
        <dbReference type="ARBA" id="ARBA00022989"/>
    </source>
</evidence>
<evidence type="ECO:0000256" key="2">
    <source>
        <dbReference type="ARBA" id="ARBA00022475"/>
    </source>
</evidence>
<feature type="transmembrane region" description="Helical" evidence="9">
    <location>
        <begin position="115"/>
        <end position="135"/>
    </location>
</feature>
<dbReference type="GO" id="GO:0008233">
    <property type="term" value="F:peptidase activity"/>
    <property type="evidence" value="ECO:0007669"/>
    <property type="project" value="UniProtKB-KW"/>
</dbReference>
<evidence type="ECO:0000256" key="7">
    <source>
        <dbReference type="ARBA" id="ARBA00023136"/>
    </source>
</evidence>
<reference evidence="10 11" key="1">
    <citation type="submission" date="2020-08" db="EMBL/GenBank/DDBJ databases">
        <title>Genomic Encyclopedia of Type Strains, Phase III (KMG-III): the genomes of soil and plant-associated and newly described type strains.</title>
        <authorList>
            <person name="Whitman W."/>
        </authorList>
    </citation>
    <scope>NUCLEOTIDE SEQUENCE [LARGE SCALE GENOMIC DNA]</scope>
    <source>
        <strain evidence="10 11">CECT 8356</strain>
    </source>
</reference>
<evidence type="ECO:0000313" key="11">
    <source>
        <dbReference type="Proteomes" id="UP000543579"/>
    </source>
</evidence>
<evidence type="ECO:0000256" key="1">
    <source>
        <dbReference type="ARBA" id="ARBA00004651"/>
    </source>
</evidence>
<keyword evidence="7 9" id="KW-0472">Membrane</keyword>
<comment type="caution">
    <text evidence="10">The sequence shown here is derived from an EMBL/GenBank/DDBJ whole genome shotgun (WGS) entry which is preliminary data.</text>
</comment>
<keyword evidence="4 9" id="KW-0812">Transmembrane</keyword>
<name>A0A7W5CFL8_9MICO</name>
<dbReference type="GO" id="GO:0006508">
    <property type="term" value="P:proteolysis"/>
    <property type="evidence" value="ECO:0007669"/>
    <property type="project" value="UniProtKB-KW"/>
</dbReference>
<accession>A0A7W5CFL8</accession>
<dbReference type="NCBIfam" id="TIGR04178">
    <property type="entry name" value="exo_archaeo"/>
    <property type="match status" value="1"/>
</dbReference>
<dbReference type="RefSeq" id="WP_183418298.1">
    <property type="nucleotide sequence ID" value="NZ_JACHXY010000001.1"/>
</dbReference>